<evidence type="ECO:0000313" key="1">
    <source>
        <dbReference type="Proteomes" id="UP000036681"/>
    </source>
</evidence>
<protein>
    <submittedName>
        <fullName evidence="2">Uncharacterized protein</fullName>
    </submittedName>
</protein>
<dbReference type="Proteomes" id="UP000036681">
    <property type="component" value="Unplaced"/>
</dbReference>
<organism evidence="1 2">
    <name type="scientific">Ascaris lumbricoides</name>
    <name type="common">Giant roundworm</name>
    <dbReference type="NCBI Taxonomy" id="6252"/>
    <lineage>
        <taxon>Eukaryota</taxon>
        <taxon>Metazoa</taxon>
        <taxon>Ecdysozoa</taxon>
        <taxon>Nematoda</taxon>
        <taxon>Chromadorea</taxon>
        <taxon>Rhabditida</taxon>
        <taxon>Spirurina</taxon>
        <taxon>Ascaridomorpha</taxon>
        <taxon>Ascaridoidea</taxon>
        <taxon>Ascarididae</taxon>
        <taxon>Ascaris</taxon>
    </lineage>
</organism>
<reference evidence="2" key="1">
    <citation type="submission" date="2017-02" db="UniProtKB">
        <authorList>
            <consortium name="WormBaseParasite"/>
        </authorList>
    </citation>
    <scope>IDENTIFICATION</scope>
</reference>
<keyword evidence="1" id="KW-1185">Reference proteome</keyword>
<dbReference type="AlphaFoldDB" id="A0A0M3HJ74"/>
<proteinExistence type="predicted"/>
<sequence>MLGGRILLRRFSSFINKVITHFLKIFISLILMKFSKYNITEFINIGTMSIVYI</sequence>
<dbReference type="WBParaSite" id="ALUE_0000156901-mRNA-1">
    <property type="protein sequence ID" value="ALUE_0000156901-mRNA-1"/>
    <property type="gene ID" value="ALUE_0000156901"/>
</dbReference>
<accession>A0A0M3HJ74</accession>
<evidence type="ECO:0000313" key="2">
    <source>
        <dbReference type="WBParaSite" id="ALUE_0000156901-mRNA-1"/>
    </source>
</evidence>
<name>A0A0M3HJ74_ASCLU</name>